<dbReference type="OrthoDB" id="2946at2759"/>
<accession>A0A250X4T8</accession>
<organism evidence="1 2">
    <name type="scientific">Chlamydomonas eustigma</name>
    <dbReference type="NCBI Taxonomy" id="1157962"/>
    <lineage>
        <taxon>Eukaryota</taxon>
        <taxon>Viridiplantae</taxon>
        <taxon>Chlorophyta</taxon>
        <taxon>core chlorophytes</taxon>
        <taxon>Chlorophyceae</taxon>
        <taxon>CS clade</taxon>
        <taxon>Chlamydomonadales</taxon>
        <taxon>Chlamydomonadaceae</taxon>
        <taxon>Chlamydomonas</taxon>
    </lineage>
</organism>
<protein>
    <submittedName>
        <fullName evidence="1">Uncharacterized protein</fullName>
    </submittedName>
</protein>
<dbReference type="AlphaFoldDB" id="A0A250X4T8"/>
<evidence type="ECO:0000313" key="2">
    <source>
        <dbReference type="Proteomes" id="UP000232323"/>
    </source>
</evidence>
<dbReference type="InterPro" id="IPR012663">
    <property type="entry name" value="CHP02450_Tryp"/>
</dbReference>
<gene>
    <name evidence="1" type="ORF">CEUSTIGMA_g5223.t1</name>
</gene>
<dbReference type="Proteomes" id="UP000232323">
    <property type="component" value="Unassembled WGS sequence"/>
</dbReference>
<proteinExistence type="predicted"/>
<comment type="caution">
    <text evidence="1">The sequence shown here is derived from an EMBL/GenBank/DDBJ whole genome shotgun (WGS) entry which is preliminary data.</text>
</comment>
<evidence type="ECO:0000313" key="1">
    <source>
        <dbReference type="EMBL" id="GAX77780.1"/>
    </source>
</evidence>
<dbReference type="EMBL" id="BEGY01000027">
    <property type="protein sequence ID" value="GAX77780.1"/>
    <property type="molecule type" value="Genomic_DNA"/>
</dbReference>
<name>A0A250X4T8_9CHLO</name>
<keyword evidence="2" id="KW-1185">Reference proteome</keyword>
<sequence length="217" mass="23889">MKHMDRITSKPSKTSALRYCSTQPFLSSSLKFLDSRYPHRIASVRYLNPDIYTSESVGANTCAECSGKGHVLCPACSGSGCLQRGGYNKRITLRLNRILGSKWTAMQETMGWRHFRVVQQCRLQPNAESSKNKNSSQSKPTVFLLMQASCDNNAQLWVNADVLRDRQRWAAGWLLMSEMADPDRTLAGSGALCRVCTASGICTCPQCGASGVALIDL</sequence>
<dbReference type="Pfam" id="PF09493">
    <property type="entry name" value="DUF2389"/>
    <property type="match status" value="1"/>
</dbReference>
<reference evidence="1 2" key="1">
    <citation type="submission" date="2017-08" db="EMBL/GenBank/DDBJ databases">
        <title>Acidophilic green algal genome provides insights into adaptation to an acidic environment.</title>
        <authorList>
            <person name="Hirooka S."/>
            <person name="Hirose Y."/>
            <person name="Kanesaki Y."/>
            <person name="Higuchi S."/>
            <person name="Fujiwara T."/>
            <person name="Onuma R."/>
            <person name="Era A."/>
            <person name="Ohbayashi R."/>
            <person name="Uzuka A."/>
            <person name="Nozaki H."/>
            <person name="Yoshikawa H."/>
            <person name="Miyagishima S.Y."/>
        </authorList>
    </citation>
    <scope>NUCLEOTIDE SEQUENCE [LARGE SCALE GENOMIC DNA]</scope>
    <source>
        <strain evidence="1 2">NIES-2499</strain>
    </source>
</reference>